<reference evidence="1" key="1">
    <citation type="submission" date="2019-08" db="EMBL/GenBank/DDBJ databases">
        <authorList>
            <person name="Kucharzyk K."/>
            <person name="Murdoch R.W."/>
            <person name="Higgins S."/>
            <person name="Loffler F."/>
        </authorList>
    </citation>
    <scope>NUCLEOTIDE SEQUENCE</scope>
</reference>
<dbReference type="AlphaFoldDB" id="A0A645GQ10"/>
<sequence>MYLYFVFLGWGNYMNNANEDFPGDATLGSRYNSALTYINTTNDRVTAIIVSEDKNYNVVSNKNAENLI</sequence>
<proteinExistence type="predicted"/>
<comment type="caution">
    <text evidence="1">The sequence shown here is derived from an EMBL/GenBank/DDBJ whole genome shotgun (WGS) entry which is preliminary data.</text>
</comment>
<organism evidence="1">
    <name type="scientific">bioreactor metagenome</name>
    <dbReference type="NCBI Taxonomy" id="1076179"/>
    <lineage>
        <taxon>unclassified sequences</taxon>
        <taxon>metagenomes</taxon>
        <taxon>ecological metagenomes</taxon>
    </lineage>
</organism>
<protein>
    <submittedName>
        <fullName evidence="1">Uncharacterized protein</fullName>
    </submittedName>
</protein>
<accession>A0A645GQ10</accession>
<name>A0A645GQ10_9ZZZZ</name>
<evidence type="ECO:0000313" key="1">
    <source>
        <dbReference type="EMBL" id="MPN28276.1"/>
    </source>
</evidence>
<gene>
    <name evidence="1" type="ORF">SDC9_175717</name>
</gene>
<dbReference type="EMBL" id="VSSQ01078508">
    <property type="protein sequence ID" value="MPN28276.1"/>
    <property type="molecule type" value="Genomic_DNA"/>
</dbReference>